<evidence type="ECO:0000313" key="3">
    <source>
        <dbReference type="Proteomes" id="UP000662678"/>
    </source>
</evidence>
<dbReference type="CDD" id="cd00077">
    <property type="entry name" value="HDc"/>
    <property type="match status" value="1"/>
</dbReference>
<dbReference type="Pfam" id="PF13487">
    <property type="entry name" value="HD_5"/>
    <property type="match status" value="1"/>
</dbReference>
<reference evidence="3" key="1">
    <citation type="journal article" date="2019" name="Int. J. Syst. Evol. Microbiol.">
        <title>The Global Catalogue of Microorganisms (GCM) 10K type strain sequencing project: providing services to taxonomists for standard genome sequencing and annotation.</title>
        <authorList>
            <consortium name="The Broad Institute Genomics Platform"/>
            <consortium name="The Broad Institute Genome Sequencing Center for Infectious Disease"/>
            <person name="Wu L."/>
            <person name="Ma J."/>
        </authorList>
    </citation>
    <scope>NUCLEOTIDE SEQUENCE [LARGE SCALE GENOMIC DNA]</scope>
    <source>
        <strain evidence="3">KCTC 23713</strain>
    </source>
</reference>
<dbReference type="PROSITE" id="PS51832">
    <property type="entry name" value="HD_GYP"/>
    <property type="match status" value="1"/>
</dbReference>
<evidence type="ECO:0000259" key="1">
    <source>
        <dbReference type="PROSITE" id="PS51832"/>
    </source>
</evidence>
<dbReference type="InterPro" id="IPR029016">
    <property type="entry name" value="GAF-like_dom_sf"/>
</dbReference>
<keyword evidence="3" id="KW-1185">Reference proteome</keyword>
<comment type="caution">
    <text evidence="2">The sequence shown here is derived from an EMBL/GenBank/DDBJ whole genome shotgun (WGS) entry which is preliminary data.</text>
</comment>
<dbReference type="RefSeq" id="WP_189351923.1">
    <property type="nucleotide sequence ID" value="NZ_BMYP01000003.1"/>
</dbReference>
<dbReference type="SUPFAM" id="SSF55781">
    <property type="entry name" value="GAF domain-like"/>
    <property type="match status" value="1"/>
</dbReference>
<dbReference type="InterPro" id="IPR037522">
    <property type="entry name" value="HD_GYP_dom"/>
</dbReference>
<accession>A0ABQ3H7R3</accession>
<dbReference type="EMBL" id="BMYP01000003">
    <property type="protein sequence ID" value="GHD71579.1"/>
    <property type="molecule type" value="Genomic_DNA"/>
</dbReference>
<dbReference type="SMART" id="SM00471">
    <property type="entry name" value="HDc"/>
    <property type="match status" value="1"/>
</dbReference>
<organism evidence="2 3">
    <name type="scientific">Vogesella fluminis</name>
    <dbReference type="NCBI Taxonomy" id="1069161"/>
    <lineage>
        <taxon>Bacteria</taxon>
        <taxon>Pseudomonadati</taxon>
        <taxon>Pseudomonadota</taxon>
        <taxon>Betaproteobacteria</taxon>
        <taxon>Neisseriales</taxon>
        <taxon>Chromobacteriaceae</taxon>
        <taxon>Vogesella</taxon>
    </lineage>
</organism>
<proteinExistence type="predicted"/>
<dbReference type="Proteomes" id="UP000662678">
    <property type="component" value="Unassembled WGS sequence"/>
</dbReference>
<name>A0ABQ3H7R3_9NEIS</name>
<gene>
    <name evidence="2" type="ORF">GCM10011419_03500</name>
</gene>
<evidence type="ECO:0000313" key="2">
    <source>
        <dbReference type="EMBL" id="GHD71579.1"/>
    </source>
</evidence>
<dbReference type="SUPFAM" id="SSF109604">
    <property type="entry name" value="HD-domain/PDEase-like"/>
    <property type="match status" value="1"/>
</dbReference>
<dbReference type="Gene3D" id="1.10.3210.10">
    <property type="entry name" value="Hypothetical protein af1432"/>
    <property type="match status" value="1"/>
</dbReference>
<dbReference type="PANTHER" id="PTHR45228">
    <property type="entry name" value="CYCLIC DI-GMP PHOSPHODIESTERASE TM_0186-RELATED"/>
    <property type="match status" value="1"/>
</dbReference>
<sequence>MTGPTIEQKIAELHQRIKSHVGDVGRIGVAIYNKDDDGISTFVHSTDGAVPFENYHARLQDVPSLRQLHEKRQSRVIDDLTALSGSPNEHSRRILESGYKSSYTSPLYAHDQLIGFVFFDSHQPNHFRQEIRLQVDAYSQLIAALISEALSPSRILRGAVMFMRELGRHKDTETADHMQRVASYARSVARTLAASHGISDEQIEFIYQFASLHDIGKIVVPDHILLKPGRLTADEYLVAQSHARKGSEMIRVMVSEFGFANEPHIQTLYDIVCSHHERWDGAGYPDRLAGQVIPLSARIVAVADVFDALTNPRPYKQAWTLHAGLDYLRANAGSQFDPQCVLAAEACFDDWCATHARFSTVDPDD</sequence>
<feature type="domain" description="HD-GYP" evidence="1">
    <location>
        <begin position="152"/>
        <end position="360"/>
    </location>
</feature>
<dbReference type="PANTHER" id="PTHR45228:SF1">
    <property type="entry name" value="CYCLIC DI-GMP PHOSPHODIESTERASE TM_0186"/>
    <property type="match status" value="1"/>
</dbReference>
<dbReference type="InterPro" id="IPR003607">
    <property type="entry name" value="HD/PDEase_dom"/>
</dbReference>
<protein>
    <submittedName>
        <fullName evidence="2">Transcriptional regulator</fullName>
    </submittedName>
</protein>
<dbReference type="InterPro" id="IPR052020">
    <property type="entry name" value="Cyclic_di-GMP/3'3'-cGAMP_PDE"/>
</dbReference>
<dbReference type="Gene3D" id="3.30.450.40">
    <property type="match status" value="1"/>
</dbReference>